<gene>
    <name evidence="3" type="ORF">Pla8534_20130</name>
</gene>
<feature type="compositionally biased region" description="Low complexity" evidence="1">
    <location>
        <begin position="461"/>
        <end position="474"/>
    </location>
</feature>
<evidence type="ECO:0000313" key="4">
    <source>
        <dbReference type="Proteomes" id="UP000317648"/>
    </source>
</evidence>
<dbReference type="KEGG" id="lcre:Pla8534_20130"/>
<feature type="compositionally biased region" description="Pro residues" evidence="1">
    <location>
        <begin position="546"/>
        <end position="556"/>
    </location>
</feature>
<sequence length="746" mass="76756">MVDSFNAYREWLGIDAAPSPRNFYQLLSLPDTESDRDKIASAADRALTKVRGFKPGANARNWAALLDEIKEAKRRLLDASEKQAYDEQVRNGSVAPVSGALSSPSAGPAAPAAPSNPAMYPPGMGQASSGAPVIPTAPSTWPQTPSTPGHGSPQGGFSPDPYGGITPGAAPQPYGSPSQSASPQMPYSGSPASNPPAGVDPMAPVGGFPQSSTPSAGFNSPASYEPYDYDPMAPADPYGAPGAGSPPANPMAAYPAPSNPMAATPQAGNPPAYNPQAYAQPGNAQGGIPVSPYNPMAPASGAGAATPYAAPMAGYSTPIASNGYGAPTTPLVTPYADEDLGAGTPTVKHGKQSLAQQRKSQGRQTGLLAVGSLVIFGLLAGAIYLFVNKTAGTDAVAVVPGQEQTPPPVTGNDLPGAIMPPVNPANPGQTNPAPVNPTANVPPMVNPPASNPPASNPPAGNPSTGNPPMGNPPMGKEPLFKKDPSFEPDPPSSNPPATDPAPSQSPAEDPAMADPFGVNPAMANLPGGAADPETMASVGTPGTAPTEPPPAGPPKPTANDVRQLSESLTKARAALHARDFGTVAKELTVIDKLPQLPVHQEKSDRLESLVGLSRQFWEAVTSELARLKGGDELQIGDTFVSIVEAEPDHLTIRTAGRNQRYATRDIPAGLARVLAERFLNQQDPQNVAVIGAIYAVESNTDDPAKRREYAGKARQYWKQAESGGAKLGDLVKVLDDTYDRLADDLK</sequence>
<feature type="compositionally biased region" description="Polar residues" evidence="1">
    <location>
        <begin position="209"/>
        <end position="222"/>
    </location>
</feature>
<feature type="compositionally biased region" description="Polar residues" evidence="1">
    <location>
        <begin position="137"/>
        <end position="149"/>
    </location>
</feature>
<dbReference type="Proteomes" id="UP000317648">
    <property type="component" value="Chromosome"/>
</dbReference>
<evidence type="ECO:0000313" key="3">
    <source>
        <dbReference type="EMBL" id="QDU94225.1"/>
    </source>
</evidence>
<feature type="compositionally biased region" description="Pro residues" evidence="1">
    <location>
        <begin position="487"/>
        <end position="499"/>
    </location>
</feature>
<evidence type="ECO:0000256" key="2">
    <source>
        <dbReference type="SAM" id="Phobius"/>
    </source>
</evidence>
<feature type="region of interest" description="Disordered" evidence="1">
    <location>
        <begin position="402"/>
        <end position="563"/>
    </location>
</feature>
<keyword evidence="2" id="KW-0812">Transmembrane</keyword>
<feature type="compositionally biased region" description="Polar residues" evidence="1">
    <location>
        <begin position="175"/>
        <end position="192"/>
    </location>
</feature>
<reference evidence="3 4" key="1">
    <citation type="submission" date="2019-02" db="EMBL/GenBank/DDBJ databases">
        <title>Deep-cultivation of Planctomycetes and their phenomic and genomic characterization uncovers novel biology.</title>
        <authorList>
            <person name="Wiegand S."/>
            <person name="Jogler M."/>
            <person name="Boedeker C."/>
            <person name="Pinto D."/>
            <person name="Vollmers J."/>
            <person name="Rivas-Marin E."/>
            <person name="Kohn T."/>
            <person name="Peeters S.H."/>
            <person name="Heuer A."/>
            <person name="Rast P."/>
            <person name="Oberbeckmann S."/>
            <person name="Bunk B."/>
            <person name="Jeske O."/>
            <person name="Meyerdierks A."/>
            <person name="Storesund J.E."/>
            <person name="Kallscheuer N."/>
            <person name="Luecker S."/>
            <person name="Lage O.M."/>
            <person name="Pohl T."/>
            <person name="Merkel B.J."/>
            <person name="Hornburger P."/>
            <person name="Mueller R.-W."/>
            <person name="Bruemmer F."/>
            <person name="Labrenz M."/>
            <person name="Spormann A.M."/>
            <person name="Op den Camp H."/>
            <person name="Overmann J."/>
            <person name="Amann R."/>
            <person name="Jetten M.S.M."/>
            <person name="Mascher T."/>
            <person name="Medema M.H."/>
            <person name="Devos D.P."/>
            <person name="Kaster A.-K."/>
            <person name="Ovreas L."/>
            <person name="Rohde M."/>
            <person name="Galperin M.Y."/>
            <person name="Jogler C."/>
        </authorList>
    </citation>
    <scope>NUCLEOTIDE SEQUENCE [LARGE SCALE GENOMIC DNA]</scope>
    <source>
        <strain evidence="3 4">Pla85_3_4</strain>
    </source>
</reference>
<feature type="region of interest" description="Disordered" evidence="1">
    <location>
        <begin position="338"/>
        <end position="358"/>
    </location>
</feature>
<keyword evidence="2" id="KW-1133">Transmembrane helix</keyword>
<keyword evidence="4" id="KW-1185">Reference proteome</keyword>
<dbReference type="AlphaFoldDB" id="A0A518DQV9"/>
<dbReference type="OrthoDB" id="291480at2"/>
<name>A0A518DQV9_9BACT</name>
<keyword evidence="2" id="KW-0472">Membrane</keyword>
<protein>
    <submittedName>
        <fullName evidence="3">Uncharacterized protein</fullName>
    </submittedName>
</protein>
<feature type="transmembrane region" description="Helical" evidence="2">
    <location>
        <begin position="366"/>
        <end position="387"/>
    </location>
</feature>
<dbReference type="RefSeq" id="WP_145052275.1">
    <property type="nucleotide sequence ID" value="NZ_CP036433.1"/>
</dbReference>
<feature type="compositionally biased region" description="Low complexity" evidence="1">
    <location>
        <begin position="96"/>
        <end position="118"/>
    </location>
</feature>
<feature type="compositionally biased region" description="Low complexity" evidence="1">
    <location>
        <begin position="256"/>
        <end position="282"/>
    </location>
</feature>
<accession>A0A518DQV9</accession>
<evidence type="ECO:0000256" key="1">
    <source>
        <dbReference type="SAM" id="MobiDB-lite"/>
    </source>
</evidence>
<proteinExistence type="predicted"/>
<feature type="region of interest" description="Disordered" evidence="1">
    <location>
        <begin position="96"/>
        <end position="229"/>
    </location>
</feature>
<organism evidence="3 4">
    <name type="scientific">Lignipirellula cremea</name>
    <dbReference type="NCBI Taxonomy" id="2528010"/>
    <lineage>
        <taxon>Bacteria</taxon>
        <taxon>Pseudomonadati</taxon>
        <taxon>Planctomycetota</taxon>
        <taxon>Planctomycetia</taxon>
        <taxon>Pirellulales</taxon>
        <taxon>Pirellulaceae</taxon>
        <taxon>Lignipirellula</taxon>
    </lineage>
</organism>
<feature type="compositionally biased region" description="Pro residues" evidence="1">
    <location>
        <begin position="444"/>
        <end position="460"/>
    </location>
</feature>
<feature type="compositionally biased region" description="Low complexity" evidence="1">
    <location>
        <begin position="430"/>
        <end position="443"/>
    </location>
</feature>
<dbReference type="EMBL" id="CP036433">
    <property type="protein sequence ID" value="QDU94225.1"/>
    <property type="molecule type" value="Genomic_DNA"/>
</dbReference>
<feature type="region of interest" description="Disordered" evidence="1">
    <location>
        <begin position="256"/>
        <end position="285"/>
    </location>
</feature>